<dbReference type="Gene3D" id="3.40.50.1820">
    <property type="entry name" value="alpha/beta hydrolase"/>
    <property type="match status" value="1"/>
</dbReference>
<dbReference type="EMBL" id="JAPNKA010000001">
    <property type="protein sequence ID" value="MCY1077859.1"/>
    <property type="molecule type" value="Genomic_DNA"/>
</dbReference>
<reference evidence="2 3" key="1">
    <citation type="submission" date="2022-11" db="EMBL/GenBank/DDBJ databases">
        <title>Minimal conservation of predation-associated metabolite biosynthetic gene clusters underscores biosynthetic potential of Myxococcota including descriptions for ten novel species: Archangium lansinium sp. nov., Myxococcus landrumus sp. nov., Nannocystis bai.</title>
        <authorList>
            <person name="Ahearne A."/>
            <person name="Stevens C."/>
            <person name="Phillips K."/>
        </authorList>
    </citation>
    <scope>NUCLEOTIDE SEQUENCE [LARGE SCALE GENOMIC DNA]</scope>
    <source>
        <strain evidence="2 3">MIWBW</strain>
    </source>
</reference>
<dbReference type="Proteomes" id="UP001207654">
    <property type="component" value="Unassembled WGS sequence"/>
</dbReference>
<dbReference type="PANTHER" id="PTHR37017">
    <property type="entry name" value="AB HYDROLASE-1 DOMAIN-CONTAINING PROTEIN-RELATED"/>
    <property type="match status" value="1"/>
</dbReference>
<keyword evidence="3" id="KW-1185">Reference proteome</keyword>
<comment type="caution">
    <text evidence="2">The sequence shown here is derived from an EMBL/GenBank/DDBJ whole genome shotgun (WGS) entry which is preliminary data.</text>
</comment>
<accession>A0ABT4AA76</accession>
<dbReference type="RefSeq" id="WP_267536667.1">
    <property type="nucleotide sequence ID" value="NZ_JAPNKA010000001.1"/>
</dbReference>
<dbReference type="InterPro" id="IPR052897">
    <property type="entry name" value="Sec-Metab_Biosynth_Hydrolase"/>
</dbReference>
<protein>
    <submittedName>
        <fullName evidence="2">Alpha/beta hydrolase</fullName>
    </submittedName>
</protein>
<keyword evidence="2" id="KW-0378">Hydrolase</keyword>
<dbReference type="GO" id="GO:0016787">
    <property type="term" value="F:hydrolase activity"/>
    <property type="evidence" value="ECO:0007669"/>
    <property type="project" value="UniProtKB-KW"/>
</dbReference>
<gene>
    <name evidence="2" type="ORF">OV287_25645</name>
</gene>
<dbReference type="SUPFAM" id="SSF53474">
    <property type="entry name" value="alpha/beta-Hydrolases"/>
    <property type="match status" value="1"/>
</dbReference>
<evidence type="ECO:0000313" key="3">
    <source>
        <dbReference type="Proteomes" id="UP001207654"/>
    </source>
</evidence>
<evidence type="ECO:0000313" key="2">
    <source>
        <dbReference type="EMBL" id="MCY1077859.1"/>
    </source>
</evidence>
<evidence type="ECO:0000259" key="1">
    <source>
        <dbReference type="Pfam" id="PF12697"/>
    </source>
</evidence>
<organism evidence="2 3">
    <name type="scientific">Archangium lansingense</name>
    <dbReference type="NCBI Taxonomy" id="2995310"/>
    <lineage>
        <taxon>Bacteria</taxon>
        <taxon>Pseudomonadati</taxon>
        <taxon>Myxococcota</taxon>
        <taxon>Myxococcia</taxon>
        <taxon>Myxococcales</taxon>
        <taxon>Cystobacterineae</taxon>
        <taxon>Archangiaceae</taxon>
        <taxon>Archangium</taxon>
    </lineage>
</organism>
<proteinExistence type="predicted"/>
<sequence>MHSKSTYVLVPGAGGEAWGWHLVVPLLRSAGHEVIAPDLPASDDSAGLGAYTDIVADAIGSRSKVVIVAASMGAYPATMVCERTDVASLVLVAPMIPAPGETPGEWWTATGQVDAERDLAIREGRNPDAPFDPVTMFLHDLPPEVLEDALAHGGPTQSSRPFADRWPLAAWPDVPTRVIAGLRDRLFPFEFLRSLSLRRLDIEPERLDSGHLVALARPRELVELLLNGNEGRVPRRRPG</sequence>
<feature type="domain" description="AB hydrolase-1" evidence="1">
    <location>
        <begin position="8"/>
        <end position="223"/>
    </location>
</feature>
<dbReference type="InterPro" id="IPR000073">
    <property type="entry name" value="AB_hydrolase_1"/>
</dbReference>
<name>A0ABT4AA76_9BACT</name>
<dbReference type="PANTHER" id="PTHR37017:SF11">
    <property type="entry name" value="ESTERASE_LIPASE_THIOESTERASE DOMAIN-CONTAINING PROTEIN"/>
    <property type="match status" value="1"/>
</dbReference>
<dbReference type="Pfam" id="PF12697">
    <property type="entry name" value="Abhydrolase_6"/>
    <property type="match status" value="1"/>
</dbReference>
<dbReference type="InterPro" id="IPR029058">
    <property type="entry name" value="AB_hydrolase_fold"/>
</dbReference>